<accession>A0A7J6S1A8</accession>
<feature type="compositionally biased region" description="Basic and acidic residues" evidence="1">
    <location>
        <begin position="12"/>
        <end position="22"/>
    </location>
</feature>
<name>A0A7J6S1A8_PEROL</name>
<sequence length="281" mass="31291">MFTSNQPTVGCREIDRESEEGLRPTVPAGDSEPTEEGPPNSMGIPIGTLTRHRIGSLTRHRIGSLTRHRMTGEELYEILRSVDPSCPGLKISPREVAKVLVSRVQRNVAQLIRRHIARICAHHAPFPEADPSEVGEDSQPATPVSSTLCRLSPQGLICGNSQVLRVEECFVEEIADFMSWCKIRFDQGVLPEDKVIPFILDVTITAEEATLVNSEEAARNGIGREERANRVVEWLKAQDNHDSDGHNVLCSANRFVTDKSPTKKDLRMALRKHDLVANRHV</sequence>
<dbReference type="EMBL" id="JABANM010018190">
    <property type="protein sequence ID" value="KAF4726511.1"/>
    <property type="molecule type" value="Genomic_DNA"/>
</dbReference>
<keyword evidence="2" id="KW-0489">Methyltransferase</keyword>
<dbReference type="AlphaFoldDB" id="A0A7J6S1A8"/>
<organism evidence="2 3">
    <name type="scientific">Perkinsus olseni</name>
    <name type="common">Perkinsus atlanticus</name>
    <dbReference type="NCBI Taxonomy" id="32597"/>
    <lineage>
        <taxon>Eukaryota</taxon>
        <taxon>Sar</taxon>
        <taxon>Alveolata</taxon>
        <taxon>Perkinsozoa</taxon>
        <taxon>Perkinsea</taxon>
        <taxon>Perkinsida</taxon>
        <taxon>Perkinsidae</taxon>
        <taxon>Perkinsus</taxon>
    </lineage>
</organism>
<evidence type="ECO:0000313" key="2">
    <source>
        <dbReference type="EMBL" id="KAF4726511.1"/>
    </source>
</evidence>
<keyword evidence="2" id="KW-0808">Transferase</keyword>
<gene>
    <name evidence="2" type="primary">MGT1_2</name>
    <name evidence="2" type="ORF">FOZ62_014272</name>
</gene>
<evidence type="ECO:0000313" key="3">
    <source>
        <dbReference type="Proteomes" id="UP000574390"/>
    </source>
</evidence>
<protein>
    <submittedName>
        <fullName evidence="2">Methylated-DNA--protein-cysteine methyltransferase</fullName>
    </submittedName>
</protein>
<evidence type="ECO:0000256" key="1">
    <source>
        <dbReference type="SAM" id="MobiDB-lite"/>
    </source>
</evidence>
<reference evidence="2 3" key="1">
    <citation type="submission" date="2020-04" db="EMBL/GenBank/DDBJ databases">
        <title>Perkinsus olseni comparative genomics.</title>
        <authorList>
            <person name="Bogema D.R."/>
        </authorList>
    </citation>
    <scope>NUCLEOTIDE SEQUENCE [LARGE SCALE GENOMIC DNA]</scope>
    <source>
        <strain evidence="2">ATCC PRA-205</strain>
    </source>
</reference>
<dbReference type="Proteomes" id="UP000574390">
    <property type="component" value="Unassembled WGS sequence"/>
</dbReference>
<dbReference type="GO" id="GO:0008168">
    <property type="term" value="F:methyltransferase activity"/>
    <property type="evidence" value="ECO:0007669"/>
    <property type="project" value="UniProtKB-KW"/>
</dbReference>
<dbReference type="GO" id="GO:0032259">
    <property type="term" value="P:methylation"/>
    <property type="evidence" value="ECO:0007669"/>
    <property type="project" value="UniProtKB-KW"/>
</dbReference>
<feature type="region of interest" description="Disordered" evidence="1">
    <location>
        <begin position="1"/>
        <end position="47"/>
    </location>
</feature>
<proteinExistence type="predicted"/>
<comment type="caution">
    <text evidence="2">The sequence shown here is derived from an EMBL/GenBank/DDBJ whole genome shotgun (WGS) entry which is preliminary data.</text>
</comment>